<feature type="compositionally biased region" description="Basic and acidic residues" evidence="1">
    <location>
        <begin position="31"/>
        <end position="46"/>
    </location>
</feature>
<dbReference type="EMBL" id="BK032745">
    <property type="protein sequence ID" value="DAF58045.1"/>
    <property type="molecule type" value="Genomic_DNA"/>
</dbReference>
<evidence type="ECO:0000256" key="1">
    <source>
        <dbReference type="SAM" id="MobiDB-lite"/>
    </source>
</evidence>
<protein>
    <submittedName>
        <fullName evidence="2">Uncharacterized protein</fullName>
    </submittedName>
</protein>
<proteinExistence type="predicted"/>
<name>A0A8S5T3Y3_9CAUD</name>
<evidence type="ECO:0000313" key="2">
    <source>
        <dbReference type="EMBL" id="DAF58045.1"/>
    </source>
</evidence>
<reference evidence="2" key="1">
    <citation type="journal article" date="2021" name="Proc. Natl. Acad. Sci. U.S.A.">
        <title>A Catalog of Tens of Thousands of Viruses from Human Metagenomes Reveals Hidden Associations with Chronic Diseases.</title>
        <authorList>
            <person name="Tisza M.J."/>
            <person name="Buck C.B."/>
        </authorList>
    </citation>
    <scope>NUCLEOTIDE SEQUENCE</scope>
    <source>
        <strain evidence="2">CtrpM6</strain>
    </source>
</reference>
<feature type="region of interest" description="Disordered" evidence="1">
    <location>
        <begin position="31"/>
        <end position="63"/>
    </location>
</feature>
<organism evidence="2">
    <name type="scientific">Siphoviridae sp. ctrpM6</name>
    <dbReference type="NCBI Taxonomy" id="2827956"/>
    <lineage>
        <taxon>Viruses</taxon>
        <taxon>Duplodnaviria</taxon>
        <taxon>Heunggongvirae</taxon>
        <taxon>Uroviricota</taxon>
        <taxon>Caudoviricetes</taxon>
    </lineage>
</organism>
<sequence length="130" mass="15175">MNKKYYLLRMSYVKYDDNHYLLYLNEKRVDDYHPDNKGESAGDDKTVTAYSYEGDEPDGSTKIEAKSANYKDFVTGIVRMKYSQNDVEAILCNHGDGNAEHAKEYDDFQAWREQAKQWANEILDRDISHS</sequence>
<accession>A0A8S5T3Y3</accession>